<dbReference type="Proteomes" id="UP001500822">
    <property type="component" value="Unassembled WGS sequence"/>
</dbReference>
<dbReference type="InterPro" id="IPR013766">
    <property type="entry name" value="Thioredoxin_domain"/>
</dbReference>
<evidence type="ECO:0000313" key="8">
    <source>
        <dbReference type="Proteomes" id="UP001500822"/>
    </source>
</evidence>
<evidence type="ECO:0000256" key="5">
    <source>
        <dbReference type="ARBA" id="ARBA00023284"/>
    </source>
</evidence>
<evidence type="ECO:0000256" key="2">
    <source>
        <dbReference type="ARBA" id="ARBA00022729"/>
    </source>
</evidence>
<dbReference type="SUPFAM" id="SSF52833">
    <property type="entry name" value="Thioredoxin-like"/>
    <property type="match status" value="1"/>
</dbReference>
<dbReference type="PANTHER" id="PTHR13887:SF14">
    <property type="entry name" value="DISULFIDE BOND FORMATION PROTEIN D"/>
    <property type="match status" value="1"/>
</dbReference>
<dbReference type="InterPro" id="IPR012336">
    <property type="entry name" value="Thioredoxin-like_fold"/>
</dbReference>
<comment type="caution">
    <text evidence="7">The sequence shown here is derived from an EMBL/GenBank/DDBJ whole genome shotgun (WGS) entry which is preliminary data.</text>
</comment>
<keyword evidence="2" id="KW-0732">Signal</keyword>
<evidence type="ECO:0000259" key="6">
    <source>
        <dbReference type="PROSITE" id="PS51352"/>
    </source>
</evidence>
<name>A0ABP8Z422_9ACTN</name>
<dbReference type="PANTHER" id="PTHR13887">
    <property type="entry name" value="GLUTATHIONE S-TRANSFERASE KAPPA"/>
    <property type="match status" value="1"/>
</dbReference>
<accession>A0ABP8Z422</accession>
<keyword evidence="4" id="KW-1015">Disulfide bond</keyword>
<keyword evidence="5" id="KW-0676">Redox-active center</keyword>
<protein>
    <submittedName>
        <fullName evidence="7">Thioredoxin domain-containing protein</fullName>
    </submittedName>
</protein>
<dbReference type="PROSITE" id="PS51352">
    <property type="entry name" value="THIOREDOXIN_2"/>
    <property type="match status" value="1"/>
</dbReference>
<evidence type="ECO:0000256" key="4">
    <source>
        <dbReference type="ARBA" id="ARBA00023157"/>
    </source>
</evidence>
<sequence>MLLGVLVLVLIGLIVALVVRNAGSSDQASSTTASAAPATFGPLGDLSRRQADDPRALGEVDAPVTMVVFSDFRCPFCAAYARDIEPQLVEKYVDTGKLRIEWRDQPIFGKESELAARAGWAAAAQGKFWEFTTDVYADAPQTGHPDLPIDVLVQHAEAAGVPDLDRFRSETLSDRYAADIAADAAPTEEFGIIGVPAFVIDGEPIVGVRPIETFEVVIDQYLGGR</sequence>
<evidence type="ECO:0000256" key="1">
    <source>
        <dbReference type="ARBA" id="ARBA00005791"/>
    </source>
</evidence>
<dbReference type="EMBL" id="BAABIE010000005">
    <property type="protein sequence ID" value="GAA4745946.1"/>
    <property type="molecule type" value="Genomic_DNA"/>
</dbReference>
<reference evidence="8" key="1">
    <citation type="journal article" date="2019" name="Int. J. Syst. Evol. Microbiol.">
        <title>The Global Catalogue of Microorganisms (GCM) 10K type strain sequencing project: providing services to taxonomists for standard genome sequencing and annotation.</title>
        <authorList>
            <consortium name="The Broad Institute Genomics Platform"/>
            <consortium name="The Broad Institute Genome Sequencing Center for Infectious Disease"/>
            <person name="Wu L."/>
            <person name="Ma J."/>
        </authorList>
    </citation>
    <scope>NUCLEOTIDE SEQUENCE [LARGE SCALE GENOMIC DNA]</scope>
    <source>
        <strain evidence="8">JCM 18077</strain>
    </source>
</reference>
<keyword evidence="8" id="KW-1185">Reference proteome</keyword>
<gene>
    <name evidence="7" type="ORF">GCM10023217_14210</name>
</gene>
<dbReference type="Pfam" id="PF13462">
    <property type="entry name" value="Thioredoxin_4"/>
    <property type="match status" value="1"/>
</dbReference>
<evidence type="ECO:0000313" key="7">
    <source>
        <dbReference type="EMBL" id="GAA4745946.1"/>
    </source>
</evidence>
<dbReference type="InterPro" id="IPR036249">
    <property type="entry name" value="Thioredoxin-like_sf"/>
</dbReference>
<feature type="domain" description="Thioredoxin" evidence="6">
    <location>
        <begin position="22"/>
        <end position="223"/>
    </location>
</feature>
<keyword evidence="3" id="KW-0560">Oxidoreductase</keyword>
<evidence type="ECO:0000256" key="3">
    <source>
        <dbReference type="ARBA" id="ARBA00023002"/>
    </source>
</evidence>
<proteinExistence type="inferred from homology"/>
<comment type="similarity">
    <text evidence="1">Belongs to the thioredoxin family. DsbA subfamily.</text>
</comment>
<dbReference type="Gene3D" id="3.40.30.10">
    <property type="entry name" value="Glutaredoxin"/>
    <property type="match status" value="1"/>
</dbReference>
<organism evidence="7 8">
    <name type="scientific">Gordonia alkaliphila</name>
    <dbReference type="NCBI Taxonomy" id="1053547"/>
    <lineage>
        <taxon>Bacteria</taxon>
        <taxon>Bacillati</taxon>
        <taxon>Actinomycetota</taxon>
        <taxon>Actinomycetes</taxon>
        <taxon>Mycobacteriales</taxon>
        <taxon>Gordoniaceae</taxon>
        <taxon>Gordonia</taxon>
    </lineage>
</organism>